<dbReference type="EMBL" id="SWAD01000004">
    <property type="protein sequence ID" value="TMQ78683.1"/>
    <property type="molecule type" value="Genomic_DNA"/>
</dbReference>
<accession>A0A5S4FCS3</accession>
<sequence>MIGGCSEHCQCIARRGPMPAPDFSAMLRWPNVPACYGWLSLDRRGHWRLRGEVLGHAGLNEFLNRQYAHDADGCYFVQNGPQRVFVELEYTPWVLRLGATGCLETHTGEDVNEIRGATLDNEGNLLIEIPEGIALLCDRDLPALRDCLRLPDGEPADDASVLEIIAQPVPGLTVLTLDWAGQHVPVASIPRSEVPGRYGFVPSPRPATG</sequence>
<reference evidence="1 2" key="1">
    <citation type="submission" date="2019-04" db="EMBL/GenBank/DDBJ databases">
        <title>A novel phosphate-accumulating bacterium identified in bioreactor for phosphate removal from wastewater.</title>
        <authorList>
            <person name="Kotlyarov R.Y."/>
            <person name="Beletsky A.V."/>
            <person name="Kallistova A.Y."/>
            <person name="Dorofeev A.G."/>
            <person name="Nikolaev Y.Y."/>
            <person name="Pimenov N.V."/>
            <person name="Ravin N.V."/>
            <person name="Mardanov A.V."/>
        </authorList>
    </citation>
    <scope>NUCLEOTIDE SEQUENCE [LARGE SCALE GENOMIC DNA]</scope>
    <source>
        <strain evidence="1 2">Bin19</strain>
    </source>
</reference>
<dbReference type="InterPro" id="IPR021332">
    <property type="entry name" value="DUF2944"/>
</dbReference>
<evidence type="ECO:0000313" key="2">
    <source>
        <dbReference type="Proteomes" id="UP000306324"/>
    </source>
</evidence>
<keyword evidence="2" id="KW-1185">Reference proteome</keyword>
<organism evidence="1 2">
    <name type="scientific">Candidatus Accumulibacter phosphatis</name>
    <dbReference type="NCBI Taxonomy" id="327160"/>
    <lineage>
        <taxon>Bacteria</taxon>
        <taxon>Pseudomonadati</taxon>
        <taxon>Pseudomonadota</taxon>
        <taxon>Betaproteobacteria</taxon>
        <taxon>Candidatus Accumulibacter</taxon>
    </lineage>
</organism>
<dbReference type="Pfam" id="PF11161">
    <property type="entry name" value="DUF2944"/>
    <property type="match status" value="1"/>
</dbReference>
<gene>
    <name evidence="1" type="ORF">ACCUM_0980</name>
</gene>
<dbReference type="Proteomes" id="UP000306324">
    <property type="component" value="Unassembled WGS sequence"/>
</dbReference>
<comment type="caution">
    <text evidence="1">The sequence shown here is derived from an EMBL/GenBank/DDBJ whole genome shotgun (WGS) entry which is preliminary data.</text>
</comment>
<evidence type="ECO:0000313" key="1">
    <source>
        <dbReference type="EMBL" id="TMQ78683.1"/>
    </source>
</evidence>
<evidence type="ECO:0008006" key="3">
    <source>
        <dbReference type="Google" id="ProtNLM"/>
    </source>
</evidence>
<proteinExistence type="predicted"/>
<protein>
    <recommendedName>
        <fullName evidence="3">DUF2946 family protein</fullName>
    </recommendedName>
</protein>
<dbReference type="AlphaFoldDB" id="A0A5S4FCS3"/>
<name>A0A5S4FCS3_9PROT</name>